<dbReference type="InterPro" id="IPR036890">
    <property type="entry name" value="HATPase_C_sf"/>
</dbReference>
<evidence type="ECO:0000256" key="1">
    <source>
        <dbReference type="ARBA" id="ARBA00000185"/>
    </source>
</evidence>
<reference evidence="14" key="1">
    <citation type="journal article" date="2019" name="Int. J. Syst. Evol. Microbiol.">
        <title>The Global Catalogue of Microorganisms (GCM) 10K type strain sequencing project: providing services to taxonomists for standard genome sequencing and annotation.</title>
        <authorList>
            <consortium name="The Broad Institute Genomics Platform"/>
            <consortium name="The Broad Institute Genome Sequencing Center for Infectious Disease"/>
            <person name="Wu L."/>
            <person name="Ma J."/>
        </authorList>
    </citation>
    <scope>NUCLEOTIDE SEQUENCE [LARGE SCALE GENOMIC DNA]</scope>
    <source>
        <strain evidence="14">CCM 7941</strain>
    </source>
</reference>
<dbReference type="NCBIfam" id="NF011501">
    <property type="entry name" value="PRK14939.1"/>
    <property type="match status" value="1"/>
</dbReference>
<dbReference type="Proteomes" id="UP001595536">
    <property type="component" value="Unassembled WGS sequence"/>
</dbReference>
<dbReference type="Pfam" id="PF00986">
    <property type="entry name" value="DNA_gyraseB_C"/>
    <property type="match status" value="1"/>
</dbReference>
<dbReference type="NCBIfam" id="NF004189">
    <property type="entry name" value="PRK05644.1"/>
    <property type="match status" value="1"/>
</dbReference>
<dbReference type="PROSITE" id="PS50880">
    <property type="entry name" value="TOPRIM"/>
    <property type="match status" value="1"/>
</dbReference>
<dbReference type="Gene3D" id="3.30.230.10">
    <property type="match status" value="1"/>
</dbReference>
<evidence type="ECO:0000313" key="14">
    <source>
        <dbReference type="Proteomes" id="UP001595536"/>
    </source>
</evidence>
<evidence type="ECO:0000256" key="3">
    <source>
        <dbReference type="ARBA" id="ARBA00022490"/>
    </source>
</evidence>
<comment type="caution">
    <text evidence="13">The sequence shown here is derived from an EMBL/GenBank/DDBJ whole genome shotgun (WGS) entry which is preliminary data.</text>
</comment>
<dbReference type="Pfam" id="PF21249">
    <property type="entry name" value="GyrB_hook"/>
    <property type="match status" value="1"/>
</dbReference>
<dbReference type="Pfam" id="PF02518">
    <property type="entry name" value="HATPase_c"/>
    <property type="match status" value="1"/>
</dbReference>
<feature type="site" description="Interaction with DNA" evidence="11">
    <location>
        <position position="459"/>
    </location>
</feature>
<keyword evidence="10 11" id="KW-0413">Isomerase</keyword>
<evidence type="ECO:0000259" key="12">
    <source>
        <dbReference type="PROSITE" id="PS50880"/>
    </source>
</evidence>
<feature type="binding site" evidence="11">
    <location>
        <position position="508"/>
    </location>
    <ligand>
        <name>Mg(2+)</name>
        <dbReference type="ChEBI" id="CHEBI:18420"/>
        <label>2</label>
    </ligand>
</feature>
<evidence type="ECO:0000256" key="2">
    <source>
        <dbReference type="ARBA" id="ARBA00010708"/>
    </source>
</evidence>
<dbReference type="PRINTS" id="PR01159">
    <property type="entry name" value="DNAGYRASEB"/>
</dbReference>
<evidence type="ECO:0000256" key="6">
    <source>
        <dbReference type="ARBA" id="ARBA00022840"/>
    </source>
</evidence>
<dbReference type="InterPro" id="IPR013506">
    <property type="entry name" value="Topo_IIA_bsu_dom2"/>
</dbReference>
<dbReference type="InterPro" id="IPR018522">
    <property type="entry name" value="TopoIIA_CS"/>
</dbReference>
<gene>
    <name evidence="11 13" type="primary">gyrB</name>
    <name evidence="13" type="ORF">ACFOEX_13340</name>
</gene>
<dbReference type="SUPFAM" id="SSF54211">
    <property type="entry name" value="Ribosomal protein S5 domain 2-like"/>
    <property type="match status" value="1"/>
</dbReference>
<dbReference type="InterPro" id="IPR014721">
    <property type="entry name" value="Ribsml_uS5_D2-typ_fold_subgr"/>
</dbReference>
<dbReference type="InterPro" id="IPR001241">
    <property type="entry name" value="Topo_IIA"/>
</dbReference>
<dbReference type="CDD" id="cd16928">
    <property type="entry name" value="HATPase_GyrB-like"/>
    <property type="match status" value="1"/>
</dbReference>
<dbReference type="PRINTS" id="PR00418">
    <property type="entry name" value="TPI2FAMILY"/>
</dbReference>
<keyword evidence="7 11" id="KW-0460">Magnesium</keyword>
<dbReference type="SUPFAM" id="SSF56719">
    <property type="entry name" value="Type II DNA topoisomerase"/>
    <property type="match status" value="1"/>
</dbReference>
<keyword evidence="9" id="KW-0238">DNA-binding</keyword>
<dbReference type="NCBIfam" id="TIGR01059">
    <property type="entry name" value="gyrB"/>
    <property type="match status" value="1"/>
</dbReference>
<name>A0ABV7LHU3_9HYPH</name>
<dbReference type="PANTHER" id="PTHR45866">
    <property type="entry name" value="DNA GYRASE/TOPOISOMERASE SUBUNIT B"/>
    <property type="match status" value="1"/>
</dbReference>
<dbReference type="Gene3D" id="3.30.565.10">
    <property type="entry name" value="Histidine kinase-like ATPase, C-terminal domain"/>
    <property type="match status" value="1"/>
</dbReference>
<evidence type="ECO:0000256" key="9">
    <source>
        <dbReference type="ARBA" id="ARBA00023125"/>
    </source>
</evidence>
<organism evidence="13 14">
    <name type="scientific">Camelimonas abortus</name>
    <dbReference type="NCBI Taxonomy" id="1017184"/>
    <lineage>
        <taxon>Bacteria</taxon>
        <taxon>Pseudomonadati</taxon>
        <taxon>Pseudomonadota</taxon>
        <taxon>Alphaproteobacteria</taxon>
        <taxon>Hyphomicrobiales</taxon>
        <taxon>Chelatococcaceae</taxon>
        <taxon>Camelimonas</taxon>
    </lineage>
</organism>
<dbReference type="HAMAP" id="MF_01898">
    <property type="entry name" value="GyrB"/>
    <property type="match status" value="1"/>
</dbReference>
<protein>
    <recommendedName>
        <fullName evidence="11">DNA gyrase subunit B</fullName>
        <ecNumber evidence="11">5.6.2.2</ecNumber>
    </recommendedName>
</protein>
<evidence type="ECO:0000256" key="10">
    <source>
        <dbReference type="ARBA" id="ARBA00023235"/>
    </source>
</evidence>
<dbReference type="PANTHER" id="PTHR45866:SF1">
    <property type="entry name" value="DNA GYRASE SUBUNIT B, MITOCHONDRIAL"/>
    <property type="match status" value="1"/>
</dbReference>
<keyword evidence="3 11" id="KW-0963">Cytoplasm</keyword>
<keyword evidence="5 11" id="KW-0547">Nucleotide-binding</keyword>
<dbReference type="SMART" id="SM00387">
    <property type="entry name" value="HATPase_c"/>
    <property type="match status" value="1"/>
</dbReference>
<dbReference type="InterPro" id="IPR013760">
    <property type="entry name" value="Topo_IIA-like_dom_sf"/>
</dbReference>
<dbReference type="SUPFAM" id="SSF55874">
    <property type="entry name" value="ATPase domain of HSP90 chaperone/DNA topoisomerase II/histidine kinase"/>
    <property type="match status" value="1"/>
</dbReference>
<dbReference type="InterPro" id="IPR006171">
    <property type="entry name" value="TOPRIM_dom"/>
</dbReference>
<dbReference type="InterPro" id="IPR003594">
    <property type="entry name" value="HATPase_dom"/>
</dbReference>
<keyword evidence="6 11" id="KW-0067">ATP-binding</keyword>
<dbReference type="RefSeq" id="WP_376831345.1">
    <property type="nucleotide sequence ID" value="NZ_JBHLWR010000006.1"/>
</dbReference>
<comment type="cofactor">
    <cofactor evidence="11">
        <name>Mg(2+)</name>
        <dbReference type="ChEBI" id="CHEBI:18420"/>
    </cofactor>
    <cofactor evidence="11">
        <name>Mn(2+)</name>
        <dbReference type="ChEBI" id="CHEBI:29035"/>
    </cofactor>
    <cofactor evidence="11">
        <name>Ca(2+)</name>
        <dbReference type="ChEBI" id="CHEBI:29108"/>
    </cofactor>
    <text evidence="11">Binds two Mg(2+) per subunit. The magnesium ions form salt bridges with both the protein and the DNA. Can also accept other divalent metal cations, such as Mn(2+) or Ca(2+).</text>
</comment>
<comment type="similarity">
    <text evidence="2 11">Belongs to the type II topoisomerase GyrB family.</text>
</comment>
<keyword evidence="14" id="KW-1185">Reference proteome</keyword>
<dbReference type="Pfam" id="PF01751">
    <property type="entry name" value="Toprim"/>
    <property type="match status" value="1"/>
</dbReference>
<dbReference type="CDD" id="cd03366">
    <property type="entry name" value="TOPRIM_TopoIIA_GyrB"/>
    <property type="match status" value="1"/>
</dbReference>
<evidence type="ECO:0000256" key="11">
    <source>
        <dbReference type="HAMAP-Rule" id="MF_01898"/>
    </source>
</evidence>
<comment type="miscellaneous">
    <text evidence="11">Few gyrases are as efficient as E.coli at forming negative supercoils. Not all organisms have 2 type II topoisomerases; in organisms with a single type II topoisomerase this enzyme also has to decatenate newly replicated chromosomes.</text>
</comment>
<evidence type="ECO:0000256" key="4">
    <source>
        <dbReference type="ARBA" id="ARBA00022723"/>
    </source>
</evidence>
<dbReference type="EC" id="5.6.2.2" evidence="11"/>
<dbReference type="InterPro" id="IPR034160">
    <property type="entry name" value="TOPRIM_GyrB"/>
</dbReference>
<dbReference type="InterPro" id="IPR000565">
    <property type="entry name" value="Topo_IIA_B"/>
</dbReference>
<comment type="subcellular location">
    <subcellularLocation>
        <location evidence="11">Cytoplasm</location>
    </subcellularLocation>
</comment>
<evidence type="ECO:0000256" key="5">
    <source>
        <dbReference type="ARBA" id="ARBA00022741"/>
    </source>
</evidence>
<feature type="binding site" evidence="11">
    <location>
        <position position="508"/>
    </location>
    <ligand>
        <name>Mg(2+)</name>
        <dbReference type="ChEBI" id="CHEBI:18420"/>
        <label>1</label>
        <note>catalytic</note>
    </ligand>
</feature>
<feature type="domain" description="Toprim" evidence="12">
    <location>
        <begin position="428"/>
        <end position="543"/>
    </location>
</feature>
<keyword evidence="8 11" id="KW-0799">Topoisomerase</keyword>
<sequence>MSEPARNAGADSYGADSIRVLKGLDAVRKRPGMYIGDTDDGSGLHHMVYEVVDNAIDEALAGHADLVTVTLNADGSCTVTDNGRGIPTDLHPEEGVSAAEVIMTQLHAGGKFDQNSYKVSGGLHGVGVSVVNALSTWLRLTIWRNDLEHFMEFRHGDAVAPLAVVGPANGRRGTMVTFLPSPETFSNTVFDYDTLEHRLRELAFLNSGVRIILTDARGAEHRREELMYEGGVEAFVRYLDRTKTPLISRPIVVRAERDGIGVEAALWWNDTYHENVLAFTNNIPQRDGGTHLAGFRAALTRQITSYADSTGLTKKEKVSLTGDDCREGLTCVLSVKVPDPKFSSQTKDKLVSSEVRPAVEGAVNEALGQWLEENPADARVIVSKVVEASSAREAARRARELSRRKGALDIASLPGKLADCQERDPALSELFIVEGDSAGGSAKQGRNREYQAVLPLRGKILNVERARFDKMLSSETIGTLILALGTGIGREEFDPDKLRYHKIIIMTDADVDGSHIRTLLLTFFFRHMREIIDRGHVYIAQPPLYKVTRGKSQQYLKDERALDDYLIEGGLDGAVLRLAGGEERAGLDLRNLVEEARYVRQLLSTLHTRYNRTVVEQAAIAGGLRAGIVDDEPELAARIAADIAARLDVLAEETERGWKGETVNGGYLFTRVVRGVKQTVELDAGLLASAEALRLHERHPHLHEAYARPATLLRRAESTPVHGPVELFEAVTAAGRKGITLQRYKGLGEMNPEQLWETTLDRDNRSLLQVRVKDVQDADDLLVKLMGDVVEPRRAFIQENALSVSNLDV</sequence>
<dbReference type="InterPro" id="IPR020568">
    <property type="entry name" value="Ribosomal_Su5_D2-typ_SF"/>
</dbReference>
<proteinExistence type="inferred from homology"/>
<dbReference type="Gene3D" id="3.40.50.670">
    <property type="match status" value="2"/>
</dbReference>
<feature type="site" description="Interaction with DNA" evidence="11">
    <location>
        <position position="462"/>
    </location>
</feature>
<feature type="binding site" evidence="11">
    <location>
        <position position="434"/>
    </location>
    <ligand>
        <name>Mg(2+)</name>
        <dbReference type="ChEBI" id="CHEBI:18420"/>
        <label>1</label>
        <note>catalytic</note>
    </ligand>
</feature>
<dbReference type="InterPro" id="IPR013759">
    <property type="entry name" value="Topo_IIA_B_C"/>
</dbReference>
<dbReference type="SMART" id="SM00433">
    <property type="entry name" value="TOP2c"/>
    <property type="match status" value="1"/>
</dbReference>
<dbReference type="CDD" id="cd00822">
    <property type="entry name" value="TopoII_Trans_DNA_gyrase"/>
    <property type="match status" value="1"/>
</dbReference>
<keyword evidence="4 11" id="KW-0479">Metal-binding</keyword>
<dbReference type="EMBL" id="JBHRUV010000104">
    <property type="protein sequence ID" value="MFC3267323.1"/>
    <property type="molecule type" value="Genomic_DNA"/>
</dbReference>
<comment type="function">
    <text evidence="11">A type II topoisomerase that negatively supercoils closed circular double-stranded (ds) DNA in an ATP-dependent manner to modulate DNA topology and maintain chromosomes in an underwound state. Negative supercoiling favors strand separation, and DNA replication, transcription, recombination and repair, all of which involve strand separation. Also able to catalyze the interconversion of other topological isomers of dsDNA rings, including catenanes and knotted rings. Type II topoisomerases break and join 2 DNA strands simultaneously in an ATP-dependent manner.</text>
</comment>
<feature type="binding site" evidence="11">
    <location>
        <position position="510"/>
    </location>
    <ligand>
        <name>Mg(2+)</name>
        <dbReference type="ChEBI" id="CHEBI:18420"/>
        <label>2</label>
    </ligand>
</feature>
<comment type="subunit">
    <text evidence="11">Heterotetramer, composed of two GyrA and two GyrB chains. In the heterotetramer, GyrA contains the active site tyrosine that forms a transient covalent intermediate with DNA, while GyrB binds cofactors and catalyzes ATP hydrolysis.</text>
</comment>
<dbReference type="InterPro" id="IPR011557">
    <property type="entry name" value="GyrB"/>
</dbReference>
<evidence type="ECO:0000256" key="8">
    <source>
        <dbReference type="ARBA" id="ARBA00023029"/>
    </source>
</evidence>
<dbReference type="InterPro" id="IPR002288">
    <property type="entry name" value="DNA_gyrase_B_C"/>
</dbReference>
<accession>A0ABV7LHU3</accession>
<dbReference type="GO" id="GO:0003918">
    <property type="term" value="F:DNA topoisomerase type II (double strand cut, ATP-hydrolyzing) activity"/>
    <property type="evidence" value="ECO:0007669"/>
    <property type="project" value="UniProtKB-EC"/>
</dbReference>
<evidence type="ECO:0000256" key="7">
    <source>
        <dbReference type="ARBA" id="ARBA00022842"/>
    </source>
</evidence>
<dbReference type="InterPro" id="IPR049353">
    <property type="entry name" value="GyrB_hook"/>
</dbReference>
<comment type="catalytic activity">
    <reaction evidence="1 11">
        <text>ATP-dependent breakage, passage and rejoining of double-stranded DNA.</text>
        <dbReference type="EC" id="5.6.2.2"/>
    </reaction>
</comment>
<dbReference type="PROSITE" id="PS00177">
    <property type="entry name" value="TOPOISOMERASE_II"/>
    <property type="match status" value="1"/>
</dbReference>
<evidence type="ECO:0000313" key="13">
    <source>
        <dbReference type="EMBL" id="MFC3267323.1"/>
    </source>
</evidence>
<dbReference type="Pfam" id="PF00204">
    <property type="entry name" value="DNA_gyraseB"/>
    <property type="match status" value="1"/>
</dbReference>